<organism evidence="2 3">
    <name type="scientific">Echria macrotheca</name>
    <dbReference type="NCBI Taxonomy" id="438768"/>
    <lineage>
        <taxon>Eukaryota</taxon>
        <taxon>Fungi</taxon>
        <taxon>Dikarya</taxon>
        <taxon>Ascomycota</taxon>
        <taxon>Pezizomycotina</taxon>
        <taxon>Sordariomycetes</taxon>
        <taxon>Sordariomycetidae</taxon>
        <taxon>Sordariales</taxon>
        <taxon>Schizotheciaceae</taxon>
        <taxon>Echria</taxon>
    </lineage>
</organism>
<dbReference type="Proteomes" id="UP001239445">
    <property type="component" value="Unassembled WGS sequence"/>
</dbReference>
<reference evidence="2" key="1">
    <citation type="submission" date="2023-06" db="EMBL/GenBank/DDBJ databases">
        <title>Genome-scale phylogeny and comparative genomics of the fungal order Sordariales.</title>
        <authorList>
            <consortium name="Lawrence Berkeley National Laboratory"/>
            <person name="Hensen N."/>
            <person name="Bonometti L."/>
            <person name="Westerberg I."/>
            <person name="Brannstrom I.O."/>
            <person name="Guillou S."/>
            <person name="Cros-Aarteil S."/>
            <person name="Calhoun S."/>
            <person name="Haridas S."/>
            <person name="Kuo A."/>
            <person name="Mondo S."/>
            <person name="Pangilinan J."/>
            <person name="Riley R."/>
            <person name="Labutti K."/>
            <person name="Andreopoulos B."/>
            <person name="Lipzen A."/>
            <person name="Chen C."/>
            <person name="Yanf M."/>
            <person name="Daum C."/>
            <person name="Ng V."/>
            <person name="Clum A."/>
            <person name="Steindorff A."/>
            <person name="Ohm R."/>
            <person name="Martin F."/>
            <person name="Silar P."/>
            <person name="Natvig D."/>
            <person name="Lalanne C."/>
            <person name="Gautier V."/>
            <person name="Ament-Velasquez S.L."/>
            <person name="Kruys A."/>
            <person name="Hutchinson M.I."/>
            <person name="Powell A.J."/>
            <person name="Barry K."/>
            <person name="Miller A.N."/>
            <person name="Grigoriev I.V."/>
            <person name="Debuchy R."/>
            <person name="Gladieux P."/>
            <person name="Thoren M.H."/>
            <person name="Johannesson H."/>
        </authorList>
    </citation>
    <scope>NUCLEOTIDE SEQUENCE</scope>
    <source>
        <strain evidence="2">PSN4</strain>
    </source>
</reference>
<dbReference type="EMBL" id="MU839830">
    <property type="protein sequence ID" value="KAK1757789.1"/>
    <property type="molecule type" value="Genomic_DNA"/>
</dbReference>
<dbReference type="AlphaFoldDB" id="A0AAJ0BIK9"/>
<evidence type="ECO:0000256" key="1">
    <source>
        <dbReference type="SAM" id="MobiDB-lite"/>
    </source>
</evidence>
<evidence type="ECO:0000313" key="2">
    <source>
        <dbReference type="EMBL" id="KAK1757789.1"/>
    </source>
</evidence>
<protein>
    <submittedName>
        <fullName evidence="2">Uncharacterized protein</fullName>
    </submittedName>
</protein>
<sequence length="243" mass="26529">MIRTPHLEWGVFLSGCDRASDVTPRVRSAPLLIQFADCNPSTSQHHENERHLAAFWFYTARDGTLLKLFIFSAACAVPITLQLFSTPVTTRMIGFNRSSTPSPALSNRITTRPIVPGRDGRPGARPGPSSFFNNASFYCGHVRIYSSSAIVCTCFKQRKCASKLYGARPLAWIHISGRIPSPVHRHCGCRQERSRQLPGDLLPATEAPLPLGSDVCLPDSPVQAAVSGVYIYGCALELGMAPC</sequence>
<feature type="region of interest" description="Disordered" evidence="1">
    <location>
        <begin position="99"/>
        <end position="126"/>
    </location>
</feature>
<feature type="compositionally biased region" description="Polar residues" evidence="1">
    <location>
        <begin position="99"/>
        <end position="110"/>
    </location>
</feature>
<evidence type="ECO:0000313" key="3">
    <source>
        <dbReference type="Proteomes" id="UP001239445"/>
    </source>
</evidence>
<comment type="caution">
    <text evidence="2">The sequence shown here is derived from an EMBL/GenBank/DDBJ whole genome shotgun (WGS) entry which is preliminary data.</text>
</comment>
<keyword evidence="3" id="KW-1185">Reference proteome</keyword>
<proteinExistence type="predicted"/>
<name>A0AAJ0BIK9_9PEZI</name>
<accession>A0AAJ0BIK9</accession>
<gene>
    <name evidence="2" type="ORF">QBC47DRAFT_376979</name>
</gene>